<reference evidence="7" key="1">
    <citation type="journal article" date="2017" name="Int J Environ Stud">
        <title>Does the Miocene-Pliocene relict legume Oxytropis triphylla form nitrogen-fixing nodules with a combination of bacterial strains?</title>
        <authorList>
            <person name="Safronova V."/>
            <person name="Belimov A."/>
            <person name="Sazanova A."/>
            <person name="Kuznetsova I."/>
            <person name="Popova J."/>
            <person name="Andronov E."/>
            <person name="Verkhozina A."/>
            <person name="Tikhonovich I."/>
        </authorList>
    </citation>
    <scope>NUCLEOTIDE SEQUENCE [LARGE SCALE GENOMIC DNA]</scope>
    <source>
        <strain evidence="7">Tri-38</strain>
    </source>
</reference>
<dbReference type="InterPro" id="IPR025705">
    <property type="entry name" value="Beta_hexosaminidase_sua/sub"/>
</dbReference>
<proteinExistence type="inferred from homology"/>
<dbReference type="Gene3D" id="3.30.379.10">
    <property type="entry name" value="Chitobiase/beta-hexosaminidase domain 2-like"/>
    <property type="match status" value="1"/>
</dbReference>
<dbReference type="PANTHER" id="PTHR22600:SF26">
    <property type="entry name" value="BETA-N-ACETYLHEXOSAMINIDASE"/>
    <property type="match status" value="1"/>
</dbReference>
<feature type="domain" description="Glycoside hydrolase family 20 catalytic" evidence="5">
    <location>
        <begin position="203"/>
        <end position="401"/>
    </location>
</feature>
<dbReference type="AlphaFoldDB" id="A0A2N9VRM1"/>
<feature type="chain" id="PRO_5014938663" description="Glycoside hydrolase family 20 catalytic domain-containing protein" evidence="4">
    <location>
        <begin position="33"/>
        <end position="404"/>
    </location>
</feature>
<sequence>MGNNPFRFISRTCLSLCLATAMLAAAPSSSLAAQANNQEFFLQTGNTLDTDFVLTNGSKVVLVDKNDELFKMLNAPRGWAQKLRYATGFPLEIVNGGTATKNDIALSKVVVSESDLAYQTLNKQFLEAKVKTGFASYKPVQTNIQREGYWFSASHDGLKIVYIQAMGGLRGFQTATLMAMSDGKAVGAHTTIKGVQGTDYPQYENRRIMLDVARKFIPVDQLIGYMDKMSMHKLNELHLHLNDSTSTTVGGAPSEGYFRLYNEAKPRRLLIPSEQMFNTIADGIIELTGDKKVYDSKDWARLEDAAYRYGIKLIPEFDAPGHAGAFMKDGKNILIYSLPPYPTDDTYSDNILANDMYNIWGGNLTSADPANFPNNKTNTVRYFAELIGEFRDWFKSDTIHIWRR</sequence>
<dbReference type="Gene3D" id="3.20.20.80">
    <property type="entry name" value="Glycosidases"/>
    <property type="match status" value="1"/>
</dbReference>
<dbReference type="GO" id="GO:0016020">
    <property type="term" value="C:membrane"/>
    <property type="evidence" value="ECO:0007669"/>
    <property type="project" value="TreeGrafter"/>
</dbReference>
<dbReference type="EMBL" id="MZMT01000053">
    <property type="protein sequence ID" value="PIO42139.1"/>
    <property type="molecule type" value="Genomic_DNA"/>
</dbReference>
<dbReference type="KEGG" id="pht:BLM14_13735"/>
<keyword evidence="3" id="KW-0378">Hydrolase</keyword>
<keyword evidence="2 4" id="KW-0732">Signal</keyword>
<dbReference type="InterPro" id="IPR015883">
    <property type="entry name" value="Glyco_hydro_20_cat"/>
</dbReference>
<dbReference type="GO" id="GO:0030203">
    <property type="term" value="P:glycosaminoglycan metabolic process"/>
    <property type="evidence" value="ECO:0007669"/>
    <property type="project" value="TreeGrafter"/>
</dbReference>
<evidence type="ECO:0000256" key="1">
    <source>
        <dbReference type="ARBA" id="ARBA00006285"/>
    </source>
</evidence>
<protein>
    <recommendedName>
        <fullName evidence="5">Glycoside hydrolase family 20 catalytic domain-containing protein</fullName>
    </recommendedName>
</protein>
<dbReference type="GO" id="GO:0004563">
    <property type="term" value="F:beta-N-acetylhexosaminidase activity"/>
    <property type="evidence" value="ECO:0007669"/>
    <property type="project" value="InterPro"/>
</dbReference>
<accession>A0A2N9VRM1</accession>
<evidence type="ECO:0000313" key="6">
    <source>
        <dbReference type="EMBL" id="PIO42139.1"/>
    </source>
</evidence>
<comment type="caution">
    <text evidence="6">The sequence shown here is derived from an EMBL/GenBank/DDBJ whole genome shotgun (WGS) entry which is preliminary data.</text>
</comment>
<dbReference type="InterPro" id="IPR017853">
    <property type="entry name" value="GH"/>
</dbReference>
<organism evidence="6 7">
    <name type="scientific">Phyllobacterium zundukense</name>
    <dbReference type="NCBI Taxonomy" id="1867719"/>
    <lineage>
        <taxon>Bacteria</taxon>
        <taxon>Pseudomonadati</taxon>
        <taxon>Pseudomonadota</taxon>
        <taxon>Alphaproteobacteria</taxon>
        <taxon>Hyphomicrobiales</taxon>
        <taxon>Phyllobacteriaceae</taxon>
        <taxon>Phyllobacterium</taxon>
    </lineage>
</organism>
<keyword evidence="7" id="KW-1185">Reference proteome</keyword>
<dbReference type="GO" id="GO:0005975">
    <property type="term" value="P:carbohydrate metabolic process"/>
    <property type="evidence" value="ECO:0007669"/>
    <property type="project" value="InterPro"/>
</dbReference>
<evidence type="ECO:0000256" key="2">
    <source>
        <dbReference type="ARBA" id="ARBA00022729"/>
    </source>
</evidence>
<dbReference type="SUPFAM" id="SSF51445">
    <property type="entry name" value="(Trans)glycosidases"/>
    <property type="match status" value="1"/>
</dbReference>
<dbReference type="Pfam" id="PF00728">
    <property type="entry name" value="Glyco_hydro_20"/>
    <property type="match status" value="1"/>
</dbReference>
<gene>
    <name evidence="6" type="ORF">B5P45_24195</name>
</gene>
<dbReference type="PRINTS" id="PR00738">
    <property type="entry name" value="GLHYDRLASE20"/>
</dbReference>
<evidence type="ECO:0000256" key="3">
    <source>
        <dbReference type="ARBA" id="ARBA00022801"/>
    </source>
</evidence>
<evidence type="ECO:0000256" key="4">
    <source>
        <dbReference type="SAM" id="SignalP"/>
    </source>
</evidence>
<comment type="similarity">
    <text evidence="1">Belongs to the glycosyl hydrolase 20 family.</text>
</comment>
<feature type="signal peptide" evidence="4">
    <location>
        <begin position="1"/>
        <end position="32"/>
    </location>
</feature>
<dbReference type="PANTHER" id="PTHR22600">
    <property type="entry name" value="BETA-HEXOSAMINIDASE"/>
    <property type="match status" value="1"/>
</dbReference>
<dbReference type="InterPro" id="IPR029018">
    <property type="entry name" value="Hex-like_dom2"/>
</dbReference>
<name>A0A2N9VRM1_9HYPH</name>
<evidence type="ECO:0000313" key="7">
    <source>
        <dbReference type="Proteomes" id="UP000232163"/>
    </source>
</evidence>
<evidence type="ECO:0000259" key="5">
    <source>
        <dbReference type="Pfam" id="PF00728"/>
    </source>
</evidence>
<dbReference type="Proteomes" id="UP000232163">
    <property type="component" value="Unassembled WGS sequence"/>
</dbReference>